<evidence type="ECO:0000313" key="2">
    <source>
        <dbReference type="EMBL" id="GEM75036.1"/>
    </source>
</evidence>
<organism evidence="2 3">
    <name type="scientific">Vibrio sagamiensis NBRC 104589</name>
    <dbReference type="NCBI Taxonomy" id="1219064"/>
    <lineage>
        <taxon>Bacteria</taxon>
        <taxon>Pseudomonadati</taxon>
        <taxon>Pseudomonadota</taxon>
        <taxon>Gammaproteobacteria</taxon>
        <taxon>Vibrionales</taxon>
        <taxon>Vibrionaceae</taxon>
        <taxon>Vibrio</taxon>
    </lineage>
</organism>
<comment type="caution">
    <text evidence="2">The sequence shown here is derived from an EMBL/GenBank/DDBJ whole genome shotgun (WGS) entry which is preliminary data.</text>
</comment>
<dbReference type="AlphaFoldDB" id="A0A511QCU8"/>
<proteinExistence type="predicted"/>
<reference evidence="2 3" key="1">
    <citation type="submission" date="2019-07" db="EMBL/GenBank/DDBJ databases">
        <title>Whole genome shotgun sequence of Vibrio sagamiensis NBRC 104589.</title>
        <authorList>
            <person name="Hosoyama A."/>
            <person name="Uohara A."/>
            <person name="Ohji S."/>
            <person name="Ichikawa N."/>
        </authorList>
    </citation>
    <scope>NUCLEOTIDE SEQUENCE [LARGE SCALE GENOMIC DNA]</scope>
    <source>
        <strain evidence="2 3">NBRC 104589</strain>
    </source>
</reference>
<dbReference type="Gene3D" id="3.40.50.1010">
    <property type="entry name" value="5'-nuclease"/>
    <property type="match status" value="1"/>
</dbReference>
<dbReference type="EMBL" id="BJXJ01000008">
    <property type="protein sequence ID" value="GEM75036.1"/>
    <property type="molecule type" value="Genomic_DNA"/>
</dbReference>
<dbReference type="InterPro" id="IPR021139">
    <property type="entry name" value="NYN"/>
</dbReference>
<evidence type="ECO:0000259" key="1">
    <source>
        <dbReference type="Pfam" id="PF01936"/>
    </source>
</evidence>
<dbReference type="Pfam" id="PF01936">
    <property type="entry name" value="NYN"/>
    <property type="match status" value="1"/>
</dbReference>
<dbReference type="Proteomes" id="UP000321922">
    <property type="component" value="Unassembled WGS sequence"/>
</dbReference>
<protein>
    <submittedName>
        <fullName evidence="2">Nuclease</fullName>
    </submittedName>
</protein>
<evidence type="ECO:0000313" key="3">
    <source>
        <dbReference type="Proteomes" id="UP000321922"/>
    </source>
</evidence>
<dbReference type="GO" id="GO:0004540">
    <property type="term" value="F:RNA nuclease activity"/>
    <property type="evidence" value="ECO:0007669"/>
    <property type="project" value="InterPro"/>
</dbReference>
<dbReference type="InterPro" id="IPR047140">
    <property type="entry name" value="LabA"/>
</dbReference>
<accession>A0A511QCU8</accession>
<feature type="domain" description="NYN" evidence="1">
    <location>
        <begin position="18"/>
        <end position="166"/>
    </location>
</feature>
<dbReference type="PANTHER" id="PTHR35458:SF8">
    <property type="entry name" value="SLR0650 PROTEIN"/>
    <property type="match status" value="1"/>
</dbReference>
<gene>
    <name evidence="2" type="ORF">VSA01S_11480</name>
</gene>
<dbReference type="CDD" id="cd10911">
    <property type="entry name" value="PIN_LabA"/>
    <property type="match status" value="1"/>
</dbReference>
<keyword evidence="3" id="KW-1185">Reference proteome</keyword>
<sequence>MGNVYYSKKSMNSDHQHNVAILVDVQNVYYTCREAYKRHFDYNQFWYLATQTVNVSAARAYAISSKDVKQRQFHHILRGIGFEVILKPYIQRGDGSSKGDWDVGIALDAIELAADVDEIILVSGDGDFCLLVERIQNRFKKKVTVYGVPKLTAQALVDCADTFVAINEDFLL</sequence>
<name>A0A511QCU8_9VIBR</name>
<dbReference type="PANTHER" id="PTHR35458">
    <property type="entry name" value="SLR0755 PROTEIN"/>
    <property type="match status" value="1"/>
</dbReference>